<feature type="transmembrane region" description="Helical" evidence="1">
    <location>
        <begin position="45"/>
        <end position="77"/>
    </location>
</feature>
<feature type="transmembrane region" description="Helical" evidence="1">
    <location>
        <begin position="170"/>
        <end position="193"/>
    </location>
</feature>
<gene>
    <name evidence="2" type="ORF">H6F44_18235</name>
</gene>
<name>A0A926Z7P5_9CYAN</name>
<evidence type="ECO:0000313" key="3">
    <source>
        <dbReference type="Proteomes" id="UP000631421"/>
    </source>
</evidence>
<keyword evidence="1" id="KW-0472">Membrane</keyword>
<feature type="transmembrane region" description="Helical" evidence="1">
    <location>
        <begin position="83"/>
        <end position="100"/>
    </location>
</feature>
<accession>A0A926Z7P5</accession>
<feature type="transmembrane region" description="Helical" evidence="1">
    <location>
        <begin position="12"/>
        <end position="33"/>
    </location>
</feature>
<comment type="caution">
    <text evidence="2">The sequence shown here is derived from an EMBL/GenBank/DDBJ whole genome shotgun (WGS) entry which is preliminary data.</text>
</comment>
<dbReference type="EMBL" id="JACJPY010000077">
    <property type="protein sequence ID" value="MBD2152045.1"/>
    <property type="molecule type" value="Genomic_DNA"/>
</dbReference>
<keyword evidence="1" id="KW-1133">Transmembrane helix</keyword>
<evidence type="ECO:0000313" key="2">
    <source>
        <dbReference type="EMBL" id="MBD2152045.1"/>
    </source>
</evidence>
<dbReference type="Proteomes" id="UP000631421">
    <property type="component" value="Unassembled WGS sequence"/>
</dbReference>
<keyword evidence="1" id="KW-0812">Transmembrane</keyword>
<keyword evidence="3" id="KW-1185">Reference proteome</keyword>
<protein>
    <submittedName>
        <fullName evidence="2">Uncharacterized protein</fullName>
    </submittedName>
</protein>
<reference evidence="2" key="1">
    <citation type="journal article" date="2015" name="ISME J.">
        <title>Draft Genome Sequence of Streptomyces incarnatus NRRL8089, which Produces the Nucleoside Antibiotic Sinefungin.</title>
        <authorList>
            <person name="Oshima K."/>
            <person name="Hattori M."/>
            <person name="Shimizu H."/>
            <person name="Fukuda K."/>
            <person name="Nemoto M."/>
            <person name="Inagaki K."/>
            <person name="Tamura T."/>
        </authorList>
    </citation>
    <scope>NUCLEOTIDE SEQUENCE</scope>
    <source>
        <strain evidence="2">FACHB-1277</strain>
    </source>
</reference>
<reference evidence="2" key="2">
    <citation type="submission" date="2020-08" db="EMBL/GenBank/DDBJ databases">
        <authorList>
            <person name="Chen M."/>
            <person name="Teng W."/>
            <person name="Zhao L."/>
            <person name="Hu C."/>
            <person name="Zhou Y."/>
            <person name="Han B."/>
            <person name="Song L."/>
            <person name="Shu W."/>
        </authorList>
    </citation>
    <scope>NUCLEOTIDE SEQUENCE</scope>
    <source>
        <strain evidence="2">FACHB-1277</strain>
    </source>
</reference>
<dbReference type="AlphaFoldDB" id="A0A926Z7P5"/>
<evidence type="ECO:0000256" key="1">
    <source>
        <dbReference type="SAM" id="Phobius"/>
    </source>
</evidence>
<organism evidence="2 3">
    <name type="scientific">Pseudanabaena cinerea FACHB-1277</name>
    <dbReference type="NCBI Taxonomy" id="2949581"/>
    <lineage>
        <taxon>Bacteria</taxon>
        <taxon>Bacillati</taxon>
        <taxon>Cyanobacteriota</taxon>
        <taxon>Cyanophyceae</taxon>
        <taxon>Pseudanabaenales</taxon>
        <taxon>Pseudanabaenaceae</taxon>
        <taxon>Pseudanabaena</taxon>
        <taxon>Pseudanabaena cinerea</taxon>
    </lineage>
</organism>
<proteinExistence type="predicted"/>
<dbReference type="RefSeq" id="WP_190352457.1">
    <property type="nucleotide sequence ID" value="NZ_JACJPY010000077.1"/>
</dbReference>
<sequence length="201" mass="21790">MVVKIGKIAIGLRLFISLIAIAITYGYIGIELYQVIRLNDYAIAAYMILLAILGIVAIPQSLGGLLAAIAAIVTVYFKSNLNYSLITACVCLGLYFANFNDLRYEAQTDKKLSIWEIIATMITIAITIQGTILISSKPITWLISAAIGAIAAAITLVGKQLLDTDLPSPTIWKIFAIVTGGSMAIGFVIRWIFPVTRVITY</sequence>
<feature type="transmembrane region" description="Helical" evidence="1">
    <location>
        <begin position="112"/>
        <end position="133"/>
    </location>
</feature>
<feature type="transmembrane region" description="Helical" evidence="1">
    <location>
        <begin position="139"/>
        <end position="158"/>
    </location>
</feature>